<protein>
    <submittedName>
        <fullName evidence="1">Uncharacterized protein</fullName>
    </submittedName>
</protein>
<dbReference type="RefSeq" id="WP_114830397.1">
    <property type="nucleotide sequence ID" value="NZ_QQTO01000035.1"/>
</dbReference>
<dbReference type="Proteomes" id="UP000255207">
    <property type="component" value="Unassembled WGS sequence"/>
</dbReference>
<reference evidence="2" key="1">
    <citation type="submission" date="2018-07" db="EMBL/GenBank/DDBJ databases">
        <authorList>
            <person name="Safronova V.I."/>
            <person name="Chirak E.R."/>
            <person name="Sazanova A.L."/>
        </authorList>
    </citation>
    <scope>NUCLEOTIDE SEQUENCE [LARGE SCALE GENOMIC DNA]</scope>
    <source>
        <strain evidence="2">RCAM04685</strain>
    </source>
</reference>
<sequence>MRVSAKDRLIMALCAQLRAERETRAAFMAAIANGQLDPEILTAILSDPVPVITQADLNRAEALARHYAQPAERQEAA</sequence>
<dbReference type="EMBL" id="QQTP01000008">
    <property type="protein sequence ID" value="RDJ23772.1"/>
    <property type="molecule type" value="Genomic_DNA"/>
</dbReference>
<comment type="caution">
    <text evidence="1">The sequence shown here is derived from an EMBL/GenBank/DDBJ whole genome shotgun (WGS) entry which is preliminary data.</text>
</comment>
<dbReference type="AlphaFoldDB" id="A0A370L4K5"/>
<name>A0A370L4K5_9HYPH</name>
<evidence type="ECO:0000313" key="1">
    <source>
        <dbReference type="EMBL" id="RDJ23772.1"/>
    </source>
</evidence>
<gene>
    <name evidence="1" type="ORF">DWE98_16680</name>
</gene>
<dbReference type="OrthoDB" id="8421409at2"/>
<accession>A0A370L4K5</accession>
<keyword evidence="2" id="KW-1185">Reference proteome</keyword>
<proteinExistence type="predicted"/>
<evidence type="ECO:0000313" key="2">
    <source>
        <dbReference type="Proteomes" id="UP000255207"/>
    </source>
</evidence>
<organism evidence="1 2">
    <name type="scientific">Bosea caraganae</name>
    <dbReference type="NCBI Taxonomy" id="2763117"/>
    <lineage>
        <taxon>Bacteria</taxon>
        <taxon>Pseudomonadati</taxon>
        <taxon>Pseudomonadota</taxon>
        <taxon>Alphaproteobacteria</taxon>
        <taxon>Hyphomicrobiales</taxon>
        <taxon>Boseaceae</taxon>
        <taxon>Bosea</taxon>
    </lineage>
</organism>